<dbReference type="EMBL" id="ML769514">
    <property type="protein sequence ID" value="KAE9396395.1"/>
    <property type="molecule type" value="Genomic_DNA"/>
</dbReference>
<accession>A0A6A4HHP4</accession>
<evidence type="ECO:0000256" key="1">
    <source>
        <dbReference type="SAM" id="Phobius"/>
    </source>
</evidence>
<dbReference type="AlphaFoldDB" id="A0A6A4HHP4"/>
<sequence>MGAKSAPAQWYVVYLVYLVDLSYPARTTAWLMIFFSLSVRFFWASTSGTPIRGSMEPLELIQEQSHSADFVLVLDEIRGGSNYT</sequence>
<organism evidence="2 3">
    <name type="scientific">Gymnopus androsaceus JB14</name>
    <dbReference type="NCBI Taxonomy" id="1447944"/>
    <lineage>
        <taxon>Eukaryota</taxon>
        <taxon>Fungi</taxon>
        <taxon>Dikarya</taxon>
        <taxon>Basidiomycota</taxon>
        <taxon>Agaricomycotina</taxon>
        <taxon>Agaricomycetes</taxon>
        <taxon>Agaricomycetidae</taxon>
        <taxon>Agaricales</taxon>
        <taxon>Marasmiineae</taxon>
        <taxon>Omphalotaceae</taxon>
        <taxon>Gymnopus</taxon>
    </lineage>
</organism>
<reference evidence="2" key="1">
    <citation type="journal article" date="2019" name="Environ. Microbiol.">
        <title>Fungal ecological strategies reflected in gene transcription - a case study of two litter decomposers.</title>
        <authorList>
            <person name="Barbi F."/>
            <person name="Kohler A."/>
            <person name="Barry K."/>
            <person name="Baskaran P."/>
            <person name="Daum C."/>
            <person name="Fauchery L."/>
            <person name="Ihrmark K."/>
            <person name="Kuo A."/>
            <person name="LaButti K."/>
            <person name="Lipzen A."/>
            <person name="Morin E."/>
            <person name="Grigoriev I.V."/>
            <person name="Henrissat B."/>
            <person name="Lindahl B."/>
            <person name="Martin F."/>
        </authorList>
    </citation>
    <scope>NUCLEOTIDE SEQUENCE</scope>
    <source>
        <strain evidence="2">JB14</strain>
    </source>
</reference>
<protein>
    <submittedName>
        <fullName evidence="2">Uncharacterized protein</fullName>
    </submittedName>
</protein>
<keyword evidence="1" id="KW-1133">Transmembrane helix</keyword>
<feature type="transmembrane region" description="Helical" evidence="1">
    <location>
        <begin position="23"/>
        <end position="43"/>
    </location>
</feature>
<keyword evidence="1" id="KW-0812">Transmembrane</keyword>
<evidence type="ECO:0000313" key="2">
    <source>
        <dbReference type="EMBL" id="KAE9396395.1"/>
    </source>
</evidence>
<evidence type="ECO:0000313" key="3">
    <source>
        <dbReference type="Proteomes" id="UP000799118"/>
    </source>
</evidence>
<name>A0A6A4HHP4_9AGAR</name>
<keyword evidence="3" id="KW-1185">Reference proteome</keyword>
<proteinExistence type="predicted"/>
<dbReference type="Proteomes" id="UP000799118">
    <property type="component" value="Unassembled WGS sequence"/>
</dbReference>
<keyword evidence="1" id="KW-0472">Membrane</keyword>
<gene>
    <name evidence="2" type="ORF">BT96DRAFT_922153</name>
</gene>